<keyword evidence="6" id="KW-1185">Reference proteome</keyword>
<protein>
    <submittedName>
        <fullName evidence="5">Uncharacterized protein</fullName>
    </submittedName>
</protein>
<dbReference type="SUPFAM" id="SSF101690">
    <property type="entry name" value="PAZ domain"/>
    <property type="match status" value="1"/>
</dbReference>
<feature type="region of interest" description="Disordered" evidence="4">
    <location>
        <begin position="20"/>
        <end position="41"/>
    </location>
</feature>
<dbReference type="GO" id="GO:0003677">
    <property type="term" value="F:DNA binding"/>
    <property type="evidence" value="ECO:0007669"/>
    <property type="project" value="UniProtKB-KW"/>
</dbReference>
<proteinExistence type="inferred from homology"/>
<dbReference type="AlphaFoldDB" id="A0ABD2HVW2"/>
<dbReference type="CDD" id="cd02846">
    <property type="entry name" value="PAZ_argonaute_like"/>
    <property type="match status" value="1"/>
</dbReference>
<feature type="compositionally biased region" description="Basic and acidic residues" evidence="4">
    <location>
        <begin position="21"/>
        <end position="34"/>
    </location>
</feature>
<name>A0ABD2HVW2_HETSC</name>
<dbReference type="InterPro" id="IPR000814">
    <property type="entry name" value="TBP"/>
</dbReference>
<organism evidence="5 6">
    <name type="scientific">Heterodera schachtii</name>
    <name type="common">Sugarbeet cyst nematode worm</name>
    <name type="synonym">Tylenchus schachtii</name>
    <dbReference type="NCBI Taxonomy" id="97005"/>
    <lineage>
        <taxon>Eukaryota</taxon>
        <taxon>Metazoa</taxon>
        <taxon>Ecdysozoa</taxon>
        <taxon>Nematoda</taxon>
        <taxon>Chromadorea</taxon>
        <taxon>Rhabditida</taxon>
        <taxon>Tylenchina</taxon>
        <taxon>Tylenchomorpha</taxon>
        <taxon>Tylenchoidea</taxon>
        <taxon>Heteroderidae</taxon>
        <taxon>Heteroderinae</taxon>
        <taxon>Heterodera</taxon>
    </lineage>
</organism>
<dbReference type="EMBL" id="JBICCN010000405">
    <property type="protein sequence ID" value="KAL3070786.1"/>
    <property type="molecule type" value="Genomic_DNA"/>
</dbReference>
<sequence length="316" mass="36352">MDLILATDWINNAYPEMDLEDANKEKKELTKKQEEEAEDPSWISLIDEEMKREPLAPIGEELTRSSTPKKCGCAERRRPVPLVDHLCKRFKCSAHELHVLFKSLEKRRDIVEHLRSVQLRTAHLRPSVRNFPMYSISNCTVVFKINIEPLTREQFLAIGQRGANTEYNPRRFHAIIMRIRTKAGKTVAALVFQSARVVLTGVPHPSSASSSAHELHVLFKSLEKRRDIVEHLRSVQLRTAHLRPSVRNFPVRCNDLSILDTHSAPAYRGYLGITVRMHYYIKHGIRLRHPNLPCVVEFGGGDHKTFFPFEILSIVL</sequence>
<evidence type="ECO:0000256" key="1">
    <source>
        <dbReference type="ARBA" id="ARBA00005560"/>
    </source>
</evidence>
<comment type="caution">
    <text evidence="5">The sequence shown here is derived from an EMBL/GenBank/DDBJ whole genome shotgun (WGS) entry which is preliminary data.</text>
</comment>
<dbReference type="InterPro" id="IPR012295">
    <property type="entry name" value="TBP_dom_sf"/>
</dbReference>
<gene>
    <name evidence="5" type="ORF">niasHS_016652</name>
</gene>
<dbReference type="Gene3D" id="3.30.310.10">
    <property type="entry name" value="TATA-Binding Protein"/>
    <property type="match status" value="1"/>
</dbReference>
<dbReference type="Proteomes" id="UP001620645">
    <property type="component" value="Unassembled WGS sequence"/>
</dbReference>
<reference evidence="5 6" key="1">
    <citation type="submission" date="2024-10" db="EMBL/GenBank/DDBJ databases">
        <authorList>
            <person name="Kim D."/>
        </authorList>
    </citation>
    <scope>NUCLEOTIDE SEQUENCE [LARGE SCALE GENOMIC DNA]</scope>
    <source>
        <strain evidence="5">Taebaek</strain>
    </source>
</reference>
<accession>A0ABD2HVW2</accession>
<evidence type="ECO:0000256" key="4">
    <source>
        <dbReference type="SAM" id="MobiDB-lite"/>
    </source>
</evidence>
<dbReference type="SUPFAM" id="SSF55945">
    <property type="entry name" value="TATA-box binding protein-like"/>
    <property type="match status" value="1"/>
</dbReference>
<evidence type="ECO:0000313" key="5">
    <source>
        <dbReference type="EMBL" id="KAL3070786.1"/>
    </source>
</evidence>
<evidence type="ECO:0000256" key="2">
    <source>
        <dbReference type="ARBA" id="ARBA00023125"/>
    </source>
</evidence>
<comment type="similarity">
    <text evidence="1">Belongs to the TBP family.</text>
</comment>
<dbReference type="Pfam" id="PF00352">
    <property type="entry name" value="TBP"/>
    <property type="match status" value="1"/>
</dbReference>
<keyword evidence="2" id="KW-0238">DNA-binding</keyword>
<dbReference type="InterPro" id="IPR036085">
    <property type="entry name" value="PAZ_dom_sf"/>
</dbReference>
<keyword evidence="3" id="KW-0804">Transcription</keyword>
<evidence type="ECO:0000256" key="3">
    <source>
        <dbReference type="ARBA" id="ARBA00023163"/>
    </source>
</evidence>
<evidence type="ECO:0000313" key="6">
    <source>
        <dbReference type="Proteomes" id="UP001620645"/>
    </source>
</evidence>